<name>A0A0F9D274_9ZZZZ</name>
<feature type="domain" description="PseI/NeuA/B-like" evidence="1">
    <location>
        <begin position="41"/>
        <end position="119"/>
    </location>
</feature>
<dbReference type="GO" id="GO:0016051">
    <property type="term" value="P:carbohydrate biosynthetic process"/>
    <property type="evidence" value="ECO:0007669"/>
    <property type="project" value="InterPro"/>
</dbReference>
<dbReference type="Pfam" id="PF03102">
    <property type="entry name" value="NeuB"/>
    <property type="match status" value="1"/>
</dbReference>
<evidence type="ECO:0000259" key="1">
    <source>
        <dbReference type="Pfam" id="PF03102"/>
    </source>
</evidence>
<organism evidence="2">
    <name type="scientific">marine sediment metagenome</name>
    <dbReference type="NCBI Taxonomy" id="412755"/>
    <lineage>
        <taxon>unclassified sequences</taxon>
        <taxon>metagenomes</taxon>
        <taxon>ecological metagenomes</taxon>
    </lineage>
</organism>
<evidence type="ECO:0000313" key="2">
    <source>
        <dbReference type="EMBL" id="KKL47846.1"/>
    </source>
</evidence>
<dbReference type="EMBL" id="LAZR01033523">
    <property type="protein sequence ID" value="KKL47846.1"/>
    <property type="molecule type" value="Genomic_DNA"/>
</dbReference>
<dbReference type="Gene3D" id="3.20.20.70">
    <property type="entry name" value="Aldolase class I"/>
    <property type="match status" value="1"/>
</dbReference>
<gene>
    <name evidence="2" type="ORF">LCGC14_2331460</name>
</gene>
<proteinExistence type="predicted"/>
<protein>
    <recommendedName>
        <fullName evidence="1">PseI/NeuA/B-like domain-containing protein</fullName>
    </recommendedName>
</protein>
<comment type="caution">
    <text evidence="2">The sequence shown here is derived from an EMBL/GenBank/DDBJ whole genome shotgun (WGS) entry which is preliminary data.</text>
</comment>
<dbReference type="SUPFAM" id="SSF51569">
    <property type="entry name" value="Aldolase"/>
    <property type="match status" value="1"/>
</dbReference>
<dbReference type="AlphaFoldDB" id="A0A0F9D274"/>
<sequence length="214" mass="25360">MNIIAEFGVNWKSREQAFFMMGQAFALGIKFIKFQLFKEEQVPEAVRDMVITEEFARELVETGRTYGQEVFFSVFYPEAVDICERIGVKYYKVRYADNTNMDLLNKIWATKKIYFISIDNTILSKRAISLKCIPQYPAKERDYYPITKEFLGISDHTSDLELFKTCNSFNQELDLDWFEMHVKLDDNCYESKWSKSFEELREVLTNEKINQTIN</sequence>
<dbReference type="InterPro" id="IPR013132">
    <property type="entry name" value="PseI/NeuA/B-like_N"/>
</dbReference>
<reference evidence="2" key="1">
    <citation type="journal article" date="2015" name="Nature">
        <title>Complex archaea that bridge the gap between prokaryotes and eukaryotes.</title>
        <authorList>
            <person name="Spang A."/>
            <person name="Saw J.H."/>
            <person name="Jorgensen S.L."/>
            <person name="Zaremba-Niedzwiedzka K."/>
            <person name="Martijn J."/>
            <person name="Lind A.E."/>
            <person name="van Eijk R."/>
            <person name="Schleper C."/>
            <person name="Guy L."/>
            <person name="Ettema T.J."/>
        </authorList>
    </citation>
    <scope>NUCLEOTIDE SEQUENCE</scope>
</reference>
<accession>A0A0F9D274</accession>
<dbReference type="InterPro" id="IPR013785">
    <property type="entry name" value="Aldolase_TIM"/>
</dbReference>